<comment type="function">
    <text evidence="2">Has an important function as a repair enzyme for proteins that have been inactivated by oxidation. Catalyzes the reversible oxidation-reduction of methionine sulfoxide in proteins to methionine.</text>
</comment>
<dbReference type="Pfam" id="PF01625">
    <property type="entry name" value="PMSR"/>
    <property type="match status" value="1"/>
</dbReference>
<dbReference type="PANTHER" id="PTHR43774">
    <property type="entry name" value="PEPTIDE METHIONINE SULFOXIDE REDUCTASE"/>
    <property type="match status" value="1"/>
</dbReference>
<dbReference type="InterPro" id="IPR036509">
    <property type="entry name" value="Met_Sox_Rdtase_MsrA_sf"/>
</dbReference>
<comment type="caution">
    <text evidence="4">The sequence shown here is derived from an EMBL/GenBank/DDBJ whole genome shotgun (WGS) entry which is preliminary data.</text>
</comment>
<evidence type="ECO:0000259" key="3">
    <source>
        <dbReference type="Pfam" id="PF01625"/>
    </source>
</evidence>
<proteinExistence type="inferred from homology"/>
<evidence type="ECO:0000256" key="2">
    <source>
        <dbReference type="HAMAP-Rule" id="MF_01401"/>
    </source>
</evidence>
<sequence length="177" mass="20514">MEDVCYFAGGCFWCMEAVFKDIRGVVDVQPGYSGGTTVNPTYEQVCSQETGHAETVKIRFDNDQISFNDLLEIYFSAIDPTTLNRQGEDIGTNYRTAIFYTNEDQRNRSLDYIKSLEASGKYDKIVVSVEPYRNFYPAEDYHKDYFAKHPEKGYCRIVIKPKVEKVKQKFSYKLKPQ</sequence>
<dbReference type="EC" id="1.8.4.11" evidence="2"/>
<accession>A0A0P9GWY2</accession>
<dbReference type="GO" id="GO:0033744">
    <property type="term" value="F:L-methionine:thioredoxin-disulfide S-oxidoreductase activity"/>
    <property type="evidence" value="ECO:0007669"/>
    <property type="project" value="RHEA"/>
</dbReference>
<dbReference type="Proteomes" id="UP000050515">
    <property type="component" value="Unassembled WGS sequence"/>
</dbReference>
<evidence type="ECO:0000256" key="1">
    <source>
        <dbReference type="ARBA" id="ARBA00023002"/>
    </source>
</evidence>
<evidence type="ECO:0000313" key="5">
    <source>
        <dbReference type="Proteomes" id="UP000050515"/>
    </source>
</evidence>
<keyword evidence="1 2" id="KW-0560">Oxidoreductase</keyword>
<reference evidence="4 5" key="1">
    <citation type="submission" date="2015-09" db="EMBL/GenBank/DDBJ databases">
        <title>Draft genome sequence of Acidiplasma aeolicum DSM 18409.</title>
        <authorList>
            <person name="Hemp J."/>
        </authorList>
    </citation>
    <scope>NUCLEOTIDE SEQUENCE [LARGE SCALE GENOMIC DNA]</scope>
    <source>
        <strain evidence="4 5">V</strain>
    </source>
</reference>
<dbReference type="EMBL" id="LJCQ01000360">
    <property type="protein sequence ID" value="KPV45873.1"/>
    <property type="molecule type" value="Genomic_DNA"/>
</dbReference>
<name>A0A0P9GWY2_9ARCH</name>
<gene>
    <name evidence="2" type="primary">msrA</name>
    <name evidence="4" type="ORF">SE19_08000</name>
</gene>
<comment type="similarity">
    <text evidence="2">Belongs to the MsrA Met sulfoxide reductase family.</text>
</comment>
<dbReference type="SUPFAM" id="SSF55068">
    <property type="entry name" value="Peptide methionine sulfoxide reductase"/>
    <property type="match status" value="1"/>
</dbReference>
<dbReference type="Gene3D" id="3.30.1060.10">
    <property type="entry name" value="Peptide methionine sulphoxide reductase MsrA"/>
    <property type="match status" value="1"/>
</dbReference>
<organism evidence="4 5">
    <name type="scientific">Acidiplasma aeolicum</name>
    <dbReference type="NCBI Taxonomy" id="507754"/>
    <lineage>
        <taxon>Archaea</taxon>
        <taxon>Methanobacteriati</taxon>
        <taxon>Thermoplasmatota</taxon>
        <taxon>Thermoplasmata</taxon>
        <taxon>Thermoplasmatales</taxon>
        <taxon>Ferroplasmaceae</taxon>
        <taxon>Acidiplasma</taxon>
    </lineage>
</organism>
<comment type="catalytic activity">
    <reaction evidence="2">
        <text>[thioredoxin]-disulfide + L-methionine + H2O = L-methionine (S)-S-oxide + [thioredoxin]-dithiol</text>
        <dbReference type="Rhea" id="RHEA:19993"/>
        <dbReference type="Rhea" id="RHEA-COMP:10698"/>
        <dbReference type="Rhea" id="RHEA-COMP:10700"/>
        <dbReference type="ChEBI" id="CHEBI:15377"/>
        <dbReference type="ChEBI" id="CHEBI:29950"/>
        <dbReference type="ChEBI" id="CHEBI:50058"/>
        <dbReference type="ChEBI" id="CHEBI:57844"/>
        <dbReference type="ChEBI" id="CHEBI:58772"/>
        <dbReference type="EC" id="1.8.4.11"/>
    </reaction>
</comment>
<dbReference type="PATRIC" id="fig|507754.4.peg.970"/>
<dbReference type="GO" id="GO:0008113">
    <property type="term" value="F:peptide-methionine (S)-S-oxide reductase activity"/>
    <property type="evidence" value="ECO:0007669"/>
    <property type="project" value="UniProtKB-UniRule"/>
</dbReference>
<dbReference type="RefSeq" id="WP_054964471.1">
    <property type="nucleotide sequence ID" value="NZ_LJCQ01000360.1"/>
</dbReference>
<dbReference type="HAMAP" id="MF_01401">
    <property type="entry name" value="MsrA"/>
    <property type="match status" value="1"/>
</dbReference>
<dbReference type="PANTHER" id="PTHR43774:SF1">
    <property type="entry name" value="PEPTIDE METHIONINE SULFOXIDE REDUCTASE MSRA 2"/>
    <property type="match status" value="1"/>
</dbReference>
<dbReference type="AlphaFoldDB" id="A0A0P9GWY2"/>
<dbReference type="InterPro" id="IPR002569">
    <property type="entry name" value="Met_Sox_Rdtase_MsrA_dom"/>
</dbReference>
<comment type="catalytic activity">
    <reaction evidence="2">
        <text>L-methionyl-[protein] + [thioredoxin]-disulfide + H2O = L-methionyl-(S)-S-oxide-[protein] + [thioredoxin]-dithiol</text>
        <dbReference type="Rhea" id="RHEA:14217"/>
        <dbReference type="Rhea" id="RHEA-COMP:10698"/>
        <dbReference type="Rhea" id="RHEA-COMP:10700"/>
        <dbReference type="Rhea" id="RHEA-COMP:12313"/>
        <dbReference type="Rhea" id="RHEA-COMP:12315"/>
        <dbReference type="ChEBI" id="CHEBI:15377"/>
        <dbReference type="ChEBI" id="CHEBI:16044"/>
        <dbReference type="ChEBI" id="CHEBI:29950"/>
        <dbReference type="ChEBI" id="CHEBI:44120"/>
        <dbReference type="ChEBI" id="CHEBI:50058"/>
        <dbReference type="EC" id="1.8.4.11"/>
    </reaction>
</comment>
<protein>
    <recommendedName>
        <fullName evidence="2">Peptide methionine sulfoxide reductase MsrA</fullName>
        <shortName evidence="2">Protein-methionine-S-oxide reductase</shortName>
        <ecNumber evidence="2">1.8.4.11</ecNumber>
    </recommendedName>
    <alternativeName>
        <fullName evidence="2">Peptide-methionine (S)-S-oxide reductase</fullName>
        <shortName evidence="2">Peptide Met(O) reductase</shortName>
    </alternativeName>
</protein>
<dbReference type="NCBIfam" id="TIGR00401">
    <property type="entry name" value="msrA"/>
    <property type="match status" value="1"/>
</dbReference>
<feature type="domain" description="Peptide methionine sulphoxide reductase MsrA" evidence="3">
    <location>
        <begin position="5"/>
        <end position="155"/>
    </location>
</feature>
<feature type="active site" evidence="2">
    <location>
        <position position="11"/>
    </location>
</feature>
<evidence type="ECO:0000313" key="4">
    <source>
        <dbReference type="EMBL" id="KPV45873.1"/>
    </source>
</evidence>